<comment type="similarity">
    <text evidence="1">Belongs to the SDA1 family.</text>
</comment>
<keyword evidence="1" id="KW-0813">Transport</keyword>
<organism evidence="2">
    <name type="scientific">Castor canadensis</name>
    <name type="common">American beaver</name>
    <dbReference type="NCBI Taxonomy" id="51338"/>
    <lineage>
        <taxon>Eukaryota</taxon>
        <taxon>Metazoa</taxon>
        <taxon>Chordata</taxon>
        <taxon>Craniata</taxon>
        <taxon>Vertebrata</taxon>
        <taxon>Euteleostomi</taxon>
        <taxon>Mammalia</taxon>
        <taxon>Eutheria</taxon>
        <taxon>Euarchontoglires</taxon>
        <taxon>Glires</taxon>
        <taxon>Rodentia</taxon>
        <taxon>Castorimorpha</taxon>
        <taxon>Castoridae</taxon>
        <taxon>Castor</taxon>
    </lineage>
</organism>
<dbReference type="GO" id="GO:0042273">
    <property type="term" value="P:ribosomal large subunit biogenesis"/>
    <property type="evidence" value="ECO:0007669"/>
    <property type="project" value="UniProtKB-UniRule"/>
</dbReference>
<evidence type="ECO:0000256" key="1">
    <source>
        <dbReference type="RuleBase" id="RU365057"/>
    </source>
</evidence>
<protein>
    <recommendedName>
        <fullName evidence="1">Protein SDA1</fullName>
    </recommendedName>
</protein>
<accession>A0A8C0WJA3</accession>
<comment type="function">
    <text evidence="1">Required for 60S pre-ribosomal subunits export to the cytoplasm.</text>
</comment>
<dbReference type="GO" id="GO:0005730">
    <property type="term" value="C:nucleolus"/>
    <property type="evidence" value="ECO:0007669"/>
    <property type="project" value="UniProtKB-SubCell"/>
</dbReference>
<evidence type="ECO:0000313" key="2">
    <source>
        <dbReference type="Ensembl" id="ENSCCNP00000012639.1"/>
    </source>
</evidence>
<keyword evidence="1" id="KW-0653">Protein transport</keyword>
<sequence>TYNRNNKLPNNLPQLQNLIKQYSLAYSEEFHQQYNHCRSNVEIFKLQPNKPSKELAEMLMFLAQIGHCARNITIAVLSNSEQLSNFLRS</sequence>
<dbReference type="GO" id="GO:0015031">
    <property type="term" value="P:protein transport"/>
    <property type="evidence" value="ECO:0007669"/>
    <property type="project" value="UniProtKB-KW"/>
</dbReference>
<dbReference type="Ensembl" id="ENSCCNT00000016595.1">
    <property type="protein sequence ID" value="ENSCCNP00000012639.1"/>
    <property type="gene ID" value="ENSCCNG00000013131.1"/>
</dbReference>
<reference evidence="2" key="1">
    <citation type="submission" date="2023-09" db="UniProtKB">
        <authorList>
            <consortium name="Ensembl"/>
        </authorList>
    </citation>
    <scope>IDENTIFICATION</scope>
</reference>
<dbReference type="PANTHER" id="PTHR12730">
    <property type="entry name" value="HSDA/SDA1-RELATED"/>
    <property type="match status" value="1"/>
</dbReference>
<dbReference type="InterPro" id="IPR027312">
    <property type="entry name" value="Sda1"/>
</dbReference>
<keyword evidence="1" id="KW-0690">Ribosome biogenesis</keyword>
<name>A0A8C0WJA3_CASCN</name>
<dbReference type="GO" id="GO:0000055">
    <property type="term" value="P:ribosomal large subunit export from nucleus"/>
    <property type="evidence" value="ECO:0007669"/>
    <property type="project" value="UniProtKB-UniRule"/>
</dbReference>
<keyword evidence="1" id="KW-0539">Nucleus</keyword>
<comment type="subcellular location">
    <subcellularLocation>
        <location evidence="1">Nucleus</location>
        <location evidence="1">Nucleolus</location>
    </subcellularLocation>
</comment>
<dbReference type="PANTHER" id="PTHR12730:SF0">
    <property type="entry name" value="PROTEIN SDA1 HOMOLOG"/>
    <property type="match status" value="1"/>
</dbReference>
<dbReference type="AlphaFoldDB" id="A0A8C0WJA3"/>
<proteinExistence type="inferred from homology"/>